<evidence type="ECO:0000259" key="1">
    <source>
        <dbReference type="Pfam" id="PF21906"/>
    </source>
</evidence>
<dbReference type="Gene3D" id="3.90.79.10">
    <property type="entry name" value="Nucleoside Triphosphate Pyrophosphohydrolase"/>
    <property type="match status" value="1"/>
</dbReference>
<feature type="domain" description="NrtR DNA-binding winged helix" evidence="1">
    <location>
        <begin position="155"/>
        <end position="211"/>
    </location>
</feature>
<dbReference type="InterPro" id="IPR036388">
    <property type="entry name" value="WH-like_DNA-bd_sf"/>
</dbReference>
<evidence type="ECO:0000313" key="2">
    <source>
        <dbReference type="EMBL" id="KVP98119.1"/>
    </source>
</evidence>
<reference evidence="2 3" key="1">
    <citation type="submission" date="2015-11" db="EMBL/GenBank/DDBJ databases">
        <title>Expanding the genomic diversity of Burkholderia species for the development of highly accurate diagnostics.</title>
        <authorList>
            <person name="Sahl J."/>
            <person name="Keim P."/>
            <person name="Wagner D."/>
        </authorList>
    </citation>
    <scope>NUCLEOTIDE SEQUENCE [LARGE SCALE GENOMIC DNA]</scope>
    <source>
        <strain evidence="2 3">MSMB1808WGS</strain>
    </source>
</reference>
<protein>
    <recommendedName>
        <fullName evidence="1">NrtR DNA-binding winged helix domain-containing protein</fullName>
    </recommendedName>
</protein>
<sequence>MNYQRPDLTVDIVLLTLIQGRLHVALMPRDKAPEEGKWALTGGYIHTNEDADSQEAALRTLRAKLDFEPRHLEQVFTEANAQRDPRGWSASIVHLALHDPEVLQDLVTSRGMQLFDVEDDGAHLPAEMAFDHKLLINKAVARLRAKAGYSTIVGHFLPESFTIAELQGAYEAVRHTKLNPANFRRKILEMAFLEPTVLLHSSGRPAQGYRLVHDIDYFDRELA</sequence>
<dbReference type="InterPro" id="IPR054105">
    <property type="entry name" value="WHD_NrtR"/>
</dbReference>
<dbReference type="AlphaFoldDB" id="A0AAW3MRB1"/>
<name>A0AAW3MRB1_9BURK</name>
<dbReference type="Pfam" id="PF21906">
    <property type="entry name" value="WHD_NrtR"/>
    <property type="match status" value="1"/>
</dbReference>
<accession>A0AAW3MRB1</accession>
<dbReference type="InterPro" id="IPR015797">
    <property type="entry name" value="NUDIX_hydrolase-like_dom_sf"/>
</dbReference>
<keyword evidence="3" id="KW-1185">Reference proteome</keyword>
<dbReference type="Proteomes" id="UP000056453">
    <property type="component" value="Unassembled WGS sequence"/>
</dbReference>
<dbReference type="InterPro" id="IPR036390">
    <property type="entry name" value="WH_DNA-bd_sf"/>
</dbReference>
<evidence type="ECO:0000313" key="3">
    <source>
        <dbReference type="Proteomes" id="UP000056453"/>
    </source>
</evidence>
<dbReference type="RefSeq" id="WP_059925138.1">
    <property type="nucleotide sequence ID" value="NZ_LPBG01000047.1"/>
</dbReference>
<organism evidence="2 3">
    <name type="scientific">Burkholderia ubonensis</name>
    <dbReference type="NCBI Taxonomy" id="101571"/>
    <lineage>
        <taxon>Bacteria</taxon>
        <taxon>Pseudomonadati</taxon>
        <taxon>Pseudomonadota</taxon>
        <taxon>Betaproteobacteria</taxon>
        <taxon>Burkholderiales</taxon>
        <taxon>Burkholderiaceae</taxon>
        <taxon>Burkholderia</taxon>
        <taxon>Burkholderia cepacia complex</taxon>
    </lineage>
</organism>
<dbReference type="CDD" id="cd18873">
    <property type="entry name" value="NUDIX_NadM_like"/>
    <property type="match status" value="1"/>
</dbReference>
<proteinExistence type="predicted"/>
<dbReference type="SUPFAM" id="SSF46785">
    <property type="entry name" value="Winged helix' DNA-binding domain"/>
    <property type="match status" value="1"/>
</dbReference>
<dbReference type="PANTHER" id="PTHR43736:SF4">
    <property type="entry name" value="SLR1690 PROTEIN"/>
    <property type="match status" value="1"/>
</dbReference>
<dbReference type="EMBL" id="LPBJ01000047">
    <property type="protein sequence ID" value="KVP98119.1"/>
    <property type="molecule type" value="Genomic_DNA"/>
</dbReference>
<gene>
    <name evidence="2" type="ORF">WJ96_05985</name>
</gene>
<comment type="caution">
    <text evidence="2">The sequence shown here is derived from an EMBL/GenBank/DDBJ whole genome shotgun (WGS) entry which is preliminary data.</text>
</comment>
<dbReference type="Gene3D" id="1.10.10.10">
    <property type="entry name" value="Winged helix-like DNA-binding domain superfamily/Winged helix DNA-binding domain"/>
    <property type="match status" value="1"/>
</dbReference>
<dbReference type="PANTHER" id="PTHR43736">
    <property type="entry name" value="ADP-RIBOSE PYROPHOSPHATASE"/>
    <property type="match status" value="1"/>
</dbReference>
<dbReference type="SUPFAM" id="SSF55811">
    <property type="entry name" value="Nudix"/>
    <property type="match status" value="1"/>
</dbReference>